<dbReference type="SUPFAM" id="SSF53187">
    <property type="entry name" value="Zn-dependent exopeptidases"/>
    <property type="match status" value="1"/>
</dbReference>
<dbReference type="InterPro" id="IPR050072">
    <property type="entry name" value="Peptidase_M20A"/>
</dbReference>
<dbReference type="Proteomes" id="UP000295244">
    <property type="component" value="Unassembled WGS sequence"/>
</dbReference>
<dbReference type="GO" id="GO:0016787">
    <property type="term" value="F:hydrolase activity"/>
    <property type="evidence" value="ECO:0007669"/>
    <property type="project" value="UniProtKB-KW"/>
</dbReference>
<evidence type="ECO:0000256" key="6">
    <source>
        <dbReference type="ARBA" id="ARBA00022833"/>
    </source>
</evidence>
<evidence type="ECO:0000256" key="3">
    <source>
        <dbReference type="ARBA" id="ARBA00006247"/>
    </source>
</evidence>
<dbReference type="Pfam" id="PF07687">
    <property type="entry name" value="M20_dimer"/>
    <property type="match status" value="1"/>
</dbReference>
<proteinExistence type="inferred from homology"/>
<dbReference type="EMBL" id="SKBU01000006">
    <property type="protein sequence ID" value="TCJ19908.1"/>
    <property type="molecule type" value="Genomic_DNA"/>
</dbReference>
<dbReference type="Gene3D" id="3.30.70.360">
    <property type="match status" value="1"/>
</dbReference>
<dbReference type="InterPro" id="IPR011650">
    <property type="entry name" value="Peptidase_M20_dimer"/>
</dbReference>
<keyword evidence="5" id="KW-0378">Hydrolase</keyword>
<comment type="cofactor">
    <cofactor evidence="2">
        <name>Zn(2+)</name>
        <dbReference type="ChEBI" id="CHEBI:29105"/>
    </cofactor>
</comment>
<dbReference type="PANTHER" id="PTHR43808">
    <property type="entry name" value="ACETYLORNITHINE DEACETYLASE"/>
    <property type="match status" value="1"/>
</dbReference>
<dbReference type="Pfam" id="PF01546">
    <property type="entry name" value="Peptidase_M20"/>
    <property type="match status" value="1"/>
</dbReference>
<comment type="similarity">
    <text evidence="3">Belongs to the peptidase M20A family.</text>
</comment>
<gene>
    <name evidence="9" type="ORF">E0L93_02840</name>
</gene>
<evidence type="ECO:0000256" key="4">
    <source>
        <dbReference type="ARBA" id="ARBA00022723"/>
    </source>
</evidence>
<sequence length="441" mass="47890">MPQRADAGKVLGAVDGLRGELVRAVSEAVQIESVNPKYPGQVYEEVVGGEGEVARYISRVYEDLGCEVDLFAIEAGRDNCVGVWKGSGGGRSLIFNGHIDVVPPGDPANWQSGSPWSGKIDEDRIWGRGSTDMKGGVLAQAFAAHAIRRAGFRLRGDLILEAVVGEEVMDHECGTTATIRRGYTADAGVVSEPSAPPHPLAVVPITPGLFWFSVTVRGKPTHASMRAQLIRAGGEGERVGVNAIDKGLFVMNAVRQLEEEWGQSKRHELFPPGHFTIHPGVVIGGPKEVLVPFVVSEYMTIEYACWYHPEEDPEAVRQEVEQHIRRAAELDPWLRKHPPEVEWKLNWPASVVPPDHPICEAVSTAHEQAAEGTRFAGRPPVQGFAAVEDTAFLNAGGVPAISYGPGDIRVAHGDDEYVLIDELLTATKTYALLAMDWCGYE</sequence>
<dbReference type="InterPro" id="IPR036264">
    <property type="entry name" value="Bact_exopeptidase_dim_dom"/>
</dbReference>
<comment type="caution">
    <text evidence="9">The sequence shown here is derived from an EMBL/GenBank/DDBJ whole genome shotgun (WGS) entry which is preliminary data.</text>
</comment>
<dbReference type="SUPFAM" id="SSF55031">
    <property type="entry name" value="Bacterial exopeptidase dimerisation domain"/>
    <property type="match status" value="1"/>
</dbReference>
<evidence type="ECO:0000313" key="9">
    <source>
        <dbReference type="EMBL" id="TCJ19908.1"/>
    </source>
</evidence>
<evidence type="ECO:0000256" key="7">
    <source>
        <dbReference type="ARBA" id="ARBA00023285"/>
    </source>
</evidence>
<name>A0A4R1BQQ7_9ACTN</name>
<organism evidence="9 10">
    <name type="scientific">Rubrobacter taiwanensis</name>
    <dbReference type="NCBI Taxonomy" id="185139"/>
    <lineage>
        <taxon>Bacteria</taxon>
        <taxon>Bacillati</taxon>
        <taxon>Actinomycetota</taxon>
        <taxon>Rubrobacteria</taxon>
        <taxon>Rubrobacterales</taxon>
        <taxon>Rubrobacteraceae</taxon>
        <taxon>Rubrobacter</taxon>
    </lineage>
</organism>
<dbReference type="NCBIfam" id="TIGR01910">
    <property type="entry name" value="DapE-ArgE"/>
    <property type="match status" value="1"/>
</dbReference>
<dbReference type="InterPro" id="IPR010182">
    <property type="entry name" value="ArgE/DapE"/>
</dbReference>
<keyword evidence="10" id="KW-1185">Reference proteome</keyword>
<dbReference type="Gene3D" id="3.40.630.10">
    <property type="entry name" value="Zn peptidases"/>
    <property type="match status" value="1"/>
</dbReference>
<evidence type="ECO:0000256" key="2">
    <source>
        <dbReference type="ARBA" id="ARBA00001947"/>
    </source>
</evidence>
<accession>A0A4R1BQQ7</accession>
<dbReference type="PANTHER" id="PTHR43808:SF25">
    <property type="entry name" value="PEPTIDASE M20 DIMERISATION DOMAIN-CONTAINING PROTEIN"/>
    <property type="match status" value="1"/>
</dbReference>
<dbReference type="InterPro" id="IPR002933">
    <property type="entry name" value="Peptidase_M20"/>
</dbReference>
<comment type="cofactor">
    <cofactor evidence="1">
        <name>Co(2+)</name>
        <dbReference type="ChEBI" id="CHEBI:48828"/>
    </cofactor>
</comment>
<dbReference type="OrthoDB" id="7055905at2"/>
<protein>
    <submittedName>
        <fullName evidence="9">ArgE/DapE family deacylase</fullName>
    </submittedName>
</protein>
<keyword evidence="6" id="KW-0862">Zinc</keyword>
<keyword evidence="7" id="KW-0170">Cobalt</keyword>
<dbReference type="GO" id="GO:0046872">
    <property type="term" value="F:metal ion binding"/>
    <property type="evidence" value="ECO:0007669"/>
    <property type="project" value="UniProtKB-KW"/>
</dbReference>
<evidence type="ECO:0000256" key="1">
    <source>
        <dbReference type="ARBA" id="ARBA00001941"/>
    </source>
</evidence>
<feature type="domain" description="Peptidase M20 dimerisation" evidence="8">
    <location>
        <begin position="208"/>
        <end position="329"/>
    </location>
</feature>
<keyword evidence="4" id="KW-0479">Metal-binding</keyword>
<evidence type="ECO:0000256" key="5">
    <source>
        <dbReference type="ARBA" id="ARBA00022801"/>
    </source>
</evidence>
<evidence type="ECO:0000259" key="8">
    <source>
        <dbReference type="Pfam" id="PF07687"/>
    </source>
</evidence>
<dbReference type="AlphaFoldDB" id="A0A4R1BQQ7"/>
<reference evidence="9 10" key="1">
    <citation type="submission" date="2019-03" db="EMBL/GenBank/DDBJ databases">
        <title>Whole genome sequence of a novel Rubrobacter taiwanensis strain, isolated from Yellowstone National Park.</title>
        <authorList>
            <person name="Freed S."/>
            <person name="Ramaley R.F."/>
            <person name="Kyndt J.A."/>
        </authorList>
    </citation>
    <scope>NUCLEOTIDE SEQUENCE [LARGE SCALE GENOMIC DNA]</scope>
    <source>
        <strain evidence="9 10">Yellowstone</strain>
    </source>
</reference>
<dbReference type="RefSeq" id="WP_132688208.1">
    <property type="nucleotide sequence ID" value="NZ_SKBU01000006.1"/>
</dbReference>
<evidence type="ECO:0000313" key="10">
    <source>
        <dbReference type="Proteomes" id="UP000295244"/>
    </source>
</evidence>